<feature type="domain" description="TPX2 C-terminal" evidence="7">
    <location>
        <begin position="166"/>
        <end position="218"/>
    </location>
</feature>
<feature type="compositionally biased region" description="Low complexity" evidence="6">
    <location>
        <begin position="276"/>
        <end position="288"/>
    </location>
</feature>
<feature type="region of interest" description="Disordered" evidence="6">
    <location>
        <begin position="218"/>
        <end position="296"/>
    </location>
</feature>
<keyword evidence="3" id="KW-0963">Cytoplasm</keyword>
<dbReference type="AlphaFoldDB" id="A0A8X8Z569"/>
<dbReference type="GO" id="GO:0008017">
    <property type="term" value="F:microtubule binding"/>
    <property type="evidence" value="ECO:0007669"/>
    <property type="project" value="InterPro"/>
</dbReference>
<evidence type="ECO:0000256" key="5">
    <source>
        <dbReference type="ARBA" id="ARBA00023212"/>
    </source>
</evidence>
<sequence length="296" mass="32869">MRVQGEVSDSSSLDAQIEYSCDDARDFDCCSERGMVEEEDCDNPGSVLSVDEALDLDAANSDVADMGASKANEILEAEKKIKEATAQGKESKQKSPKHEPESKAKVVNDIKRVKPAGAVPERNVKQDTSRFSFKCNELAERRKSCCFSFIRVICKDSSVVENSLLQFDMKIDKNIRAREDERRKIQAKIQQKAEAEIKQLRKTLNFNARPLPSFYHRVEREPHQTKTSQRRVARNAKPTTKCLSRSSISERSRASSKAGTEKGCGGRKTNVDESRSSSCHSTVTSDSSPPSPAVSS</sequence>
<dbReference type="GO" id="GO:0005874">
    <property type="term" value="C:microtubule"/>
    <property type="evidence" value="ECO:0007669"/>
    <property type="project" value="UniProtKB-KW"/>
</dbReference>
<keyword evidence="9" id="KW-1185">Reference proteome</keyword>
<dbReference type="GO" id="GO:0000226">
    <property type="term" value="P:microtubule cytoskeleton organization"/>
    <property type="evidence" value="ECO:0007669"/>
    <property type="project" value="InterPro"/>
</dbReference>
<dbReference type="PANTHER" id="PTHR46372:SF2">
    <property type="entry name" value="PROTEIN WVD2-LIKE 3"/>
    <property type="match status" value="1"/>
</dbReference>
<reference evidence="8" key="2">
    <citation type="submission" date="2020-08" db="EMBL/GenBank/DDBJ databases">
        <title>Plant Genome Project.</title>
        <authorList>
            <person name="Zhang R.-G."/>
        </authorList>
    </citation>
    <scope>NUCLEOTIDE SEQUENCE</scope>
    <source>
        <strain evidence="8">Huo1</strain>
        <tissue evidence="8">Leaf</tissue>
    </source>
</reference>
<evidence type="ECO:0000313" key="8">
    <source>
        <dbReference type="EMBL" id="KAG6391622.1"/>
    </source>
</evidence>
<accession>A0A8X8Z569</accession>
<dbReference type="InterPro" id="IPR044806">
    <property type="entry name" value="WVD2/WDL1-4"/>
</dbReference>
<dbReference type="Proteomes" id="UP000298416">
    <property type="component" value="Unassembled WGS sequence"/>
</dbReference>
<gene>
    <name evidence="8" type="ORF">SASPL_149379</name>
</gene>
<proteinExistence type="inferred from homology"/>
<feature type="region of interest" description="Disordered" evidence="6">
    <location>
        <begin position="84"/>
        <end position="104"/>
    </location>
</feature>
<evidence type="ECO:0000256" key="4">
    <source>
        <dbReference type="ARBA" id="ARBA00022701"/>
    </source>
</evidence>
<comment type="subcellular location">
    <subcellularLocation>
        <location evidence="1">Cytoplasm</location>
        <location evidence="1">Cytoskeleton</location>
    </subcellularLocation>
</comment>
<dbReference type="EMBL" id="PNBA02000019">
    <property type="protein sequence ID" value="KAG6391622.1"/>
    <property type="molecule type" value="Genomic_DNA"/>
</dbReference>
<protein>
    <recommendedName>
        <fullName evidence="7">TPX2 C-terminal domain-containing protein</fullName>
    </recommendedName>
</protein>
<keyword evidence="4" id="KW-0493">Microtubule</keyword>
<dbReference type="PANTHER" id="PTHR46372">
    <property type="entry name" value="PROTEIN WVD2-LIKE 3"/>
    <property type="match status" value="1"/>
</dbReference>
<evidence type="ECO:0000259" key="7">
    <source>
        <dbReference type="Pfam" id="PF06886"/>
    </source>
</evidence>
<comment type="similarity">
    <text evidence="2">Belongs to the TPX2 family.</text>
</comment>
<evidence type="ECO:0000256" key="3">
    <source>
        <dbReference type="ARBA" id="ARBA00022490"/>
    </source>
</evidence>
<comment type="caution">
    <text evidence="8">The sequence shown here is derived from an EMBL/GenBank/DDBJ whole genome shotgun (WGS) entry which is preliminary data.</text>
</comment>
<evidence type="ECO:0000256" key="1">
    <source>
        <dbReference type="ARBA" id="ARBA00004245"/>
    </source>
</evidence>
<evidence type="ECO:0000256" key="2">
    <source>
        <dbReference type="ARBA" id="ARBA00005885"/>
    </source>
</evidence>
<dbReference type="InterPro" id="IPR027329">
    <property type="entry name" value="TPX2_C"/>
</dbReference>
<name>A0A8X8Z569_SALSN</name>
<reference evidence="8" key="1">
    <citation type="submission" date="2018-01" db="EMBL/GenBank/DDBJ databases">
        <authorList>
            <person name="Mao J.F."/>
        </authorList>
    </citation>
    <scope>NUCLEOTIDE SEQUENCE</scope>
    <source>
        <strain evidence="8">Huo1</strain>
        <tissue evidence="8">Leaf</tissue>
    </source>
</reference>
<evidence type="ECO:0000313" key="9">
    <source>
        <dbReference type="Proteomes" id="UP000298416"/>
    </source>
</evidence>
<keyword evidence="5" id="KW-0206">Cytoskeleton</keyword>
<dbReference type="Pfam" id="PF06886">
    <property type="entry name" value="TPX2"/>
    <property type="match status" value="1"/>
</dbReference>
<organism evidence="8">
    <name type="scientific">Salvia splendens</name>
    <name type="common">Scarlet sage</name>
    <dbReference type="NCBI Taxonomy" id="180675"/>
    <lineage>
        <taxon>Eukaryota</taxon>
        <taxon>Viridiplantae</taxon>
        <taxon>Streptophyta</taxon>
        <taxon>Embryophyta</taxon>
        <taxon>Tracheophyta</taxon>
        <taxon>Spermatophyta</taxon>
        <taxon>Magnoliopsida</taxon>
        <taxon>eudicotyledons</taxon>
        <taxon>Gunneridae</taxon>
        <taxon>Pentapetalae</taxon>
        <taxon>asterids</taxon>
        <taxon>lamiids</taxon>
        <taxon>Lamiales</taxon>
        <taxon>Lamiaceae</taxon>
        <taxon>Nepetoideae</taxon>
        <taxon>Mentheae</taxon>
        <taxon>Salviinae</taxon>
        <taxon>Salvia</taxon>
        <taxon>Salvia subgen. Calosphace</taxon>
        <taxon>core Calosphace</taxon>
    </lineage>
</organism>
<evidence type="ECO:0000256" key="6">
    <source>
        <dbReference type="SAM" id="MobiDB-lite"/>
    </source>
</evidence>